<evidence type="ECO:0000313" key="5">
    <source>
        <dbReference type="Proteomes" id="UP001174677"/>
    </source>
</evidence>
<evidence type="ECO:0000256" key="1">
    <source>
        <dbReference type="ARBA" id="ARBA00022741"/>
    </source>
</evidence>
<dbReference type="Gene3D" id="1.10.510.10">
    <property type="entry name" value="Transferase(Phosphotransferase) domain 1"/>
    <property type="match status" value="1"/>
</dbReference>
<protein>
    <recommendedName>
        <fullName evidence="3">Protein kinase domain-containing protein</fullName>
    </recommendedName>
</protein>
<dbReference type="SUPFAM" id="SSF56112">
    <property type="entry name" value="Protein kinase-like (PK-like)"/>
    <property type="match status" value="1"/>
</dbReference>
<keyword evidence="5" id="KW-1185">Reference proteome</keyword>
<evidence type="ECO:0000313" key="4">
    <source>
        <dbReference type="EMBL" id="KAJ9180670.1"/>
    </source>
</evidence>
<reference evidence="4" key="1">
    <citation type="journal article" date="2023" name="Plant Biotechnol. J.">
        <title>Chromosome-level wild Hevea brasiliensis genome provides new tools for genomic-assisted breeding and valuable loci to elevate rubber yield.</title>
        <authorList>
            <person name="Cheng H."/>
            <person name="Song X."/>
            <person name="Hu Y."/>
            <person name="Wu T."/>
            <person name="Yang Q."/>
            <person name="An Z."/>
            <person name="Feng S."/>
            <person name="Deng Z."/>
            <person name="Wu W."/>
            <person name="Zeng X."/>
            <person name="Tu M."/>
            <person name="Wang X."/>
            <person name="Huang H."/>
        </authorList>
    </citation>
    <scope>NUCLEOTIDE SEQUENCE</scope>
    <source>
        <strain evidence="4">MT/VB/25A 57/8</strain>
    </source>
</reference>
<name>A0ABQ9MNX4_HEVBR</name>
<comment type="caution">
    <text evidence="4">The sequence shown here is derived from an EMBL/GenBank/DDBJ whole genome shotgun (WGS) entry which is preliminary data.</text>
</comment>
<dbReference type="PROSITE" id="PS50011">
    <property type="entry name" value="PROTEIN_KINASE_DOM"/>
    <property type="match status" value="1"/>
</dbReference>
<feature type="domain" description="Protein kinase" evidence="3">
    <location>
        <begin position="186"/>
        <end position="455"/>
    </location>
</feature>
<evidence type="ECO:0000256" key="2">
    <source>
        <dbReference type="ARBA" id="ARBA00022840"/>
    </source>
</evidence>
<dbReference type="PANTHER" id="PTHR46008">
    <property type="entry name" value="LEAF RUST 10 DISEASE-RESISTANCE LOCUS RECEPTOR-LIKE PROTEIN KINASE-LIKE 1.4"/>
    <property type="match status" value="1"/>
</dbReference>
<accession>A0ABQ9MNX4</accession>
<keyword evidence="1" id="KW-0547">Nucleotide-binding</keyword>
<dbReference type="Gene3D" id="3.30.200.20">
    <property type="entry name" value="Phosphorylase Kinase, domain 1"/>
    <property type="match status" value="1"/>
</dbReference>
<proteinExistence type="predicted"/>
<evidence type="ECO:0000259" key="3">
    <source>
        <dbReference type="PROSITE" id="PS50011"/>
    </source>
</evidence>
<dbReference type="Proteomes" id="UP001174677">
    <property type="component" value="Chromosome 5"/>
</dbReference>
<dbReference type="InterPro" id="IPR000719">
    <property type="entry name" value="Prot_kinase_dom"/>
</dbReference>
<dbReference type="Pfam" id="PF00069">
    <property type="entry name" value="Pkinase"/>
    <property type="match status" value="1"/>
</dbReference>
<keyword evidence="2" id="KW-0067">ATP-binding</keyword>
<sequence>MSVDLPSQGIRLDSNLPFNITSSNTIIIINCSVRCHDYIRENAIAKAACGITPICCWFTTGGSLNEYSIRVLQDRCSAYQSFVNLDLESPVSKWPEPGLELEWLLPQEPVCESAVDCHSICSALAAGAMPLGITVTVLVYKNSSRRKGELGQESLSKVERIINVSSSGLMRRIFTCKKITRATNNFSRGNLLGFGGFGEVFKGILHDGTIAAIMRAKGGNTKGIDQILNDVRILFQVNHRCLVKLLGGWVELEQPLLVYEYIPNGTLFDHLHKTGGFDGKRAPLTWQGFAYLHSSATPPIYRRDIKSSNILLDNDLNAEVSDFGLPRLAVTDTSHITTCAQGTLGYLDPEYYLNFQLTDKSDVYSFVVMLLELLTSKKALDFNRLDEDVNLAVYGRKILKEERLLDAIDPLLKEGASKLELDTMKALGSLAAACLDEKRQNRPSMKEAADAIEYLISVPTADQVSDSTRQIITG</sequence>
<organism evidence="4 5">
    <name type="scientific">Hevea brasiliensis</name>
    <name type="common">Para rubber tree</name>
    <name type="synonym">Siphonia brasiliensis</name>
    <dbReference type="NCBI Taxonomy" id="3981"/>
    <lineage>
        <taxon>Eukaryota</taxon>
        <taxon>Viridiplantae</taxon>
        <taxon>Streptophyta</taxon>
        <taxon>Embryophyta</taxon>
        <taxon>Tracheophyta</taxon>
        <taxon>Spermatophyta</taxon>
        <taxon>Magnoliopsida</taxon>
        <taxon>eudicotyledons</taxon>
        <taxon>Gunneridae</taxon>
        <taxon>Pentapetalae</taxon>
        <taxon>rosids</taxon>
        <taxon>fabids</taxon>
        <taxon>Malpighiales</taxon>
        <taxon>Euphorbiaceae</taxon>
        <taxon>Crotonoideae</taxon>
        <taxon>Micrandreae</taxon>
        <taxon>Hevea</taxon>
    </lineage>
</organism>
<dbReference type="EMBL" id="JARPOI010000005">
    <property type="protein sequence ID" value="KAJ9180670.1"/>
    <property type="molecule type" value="Genomic_DNA"/>
</dbReference>
<dbReference type="SMART" id="SM00220">
    <property type="entry name" value="S_TKc"/>
    <property type="match status" value="1"/>
</dbReference>
<gene>
    <name evidence="4" type="ORF">P3X46_008884</name>
</gene>
<dbReference type="PANTHER" id="PTHR46008:SF25">
    <property type="entry name" value="PROTEIN KINASE DOMAIN-CONTAINING PROTEIN"/>
    <property type="match status" value="1"/>
</dbReference>
<dbReference type="InterPro" id="IPR011009">
    <property type="entry name" value="Kinase-like_dom_sf"/>
</dbReference>